<evidence type="ECO:0000256" key="2">
    <source>
        <dbReference type="ARBA" id="ARBA00009592"/>
    </source>
</evidence>
<dbReference type="InterPro" id="IPR032675">
    <property type="entry name" value="LRR_dom_sf"/>
</dbReference>
<evidence type="ECO:0000313" key="12">
    <source>
        <dbReference type="RefSeq" id="XP_052117512.1"/>
    </source>
</evidence>
<keyword evidence="5" id="KW-0677">Repeat</keyword>
<proteinExistence type="inferred from homology"/>
<comment type="subcellular location">
    <subcellularLocation>
        <location evidence="1">Membrane</location>
        <topology evidence="1">Single-pass membrane protein</topology>
    </subcellularLocation>
</comment>
<dbReference type="RefSeq" id="XP_020999244.1">
    <property type="nucleotide sequence ID" value="XM_021143585.2"/>
</dbReference>
<keyword evidence="3" id="KW-0433">Leucine-rich repeat</keyword>
<dbReference type="RefSeq" id="XP_052117512.1">
    <property type="nucleotide sequence ID" value="XM_052261552.1"/>
</dbReference>
<evidence type="ECO:0000256" key="9">
    <source>
        <dbReference type="SAM" id="Phobius"/>
    </source>
</evidence>
<gene>
    <name evidence="11" type="primary">LOC107491074</name>
    <name evidence="12" type="synonym">LOC127747540</name>
</gene>
<accession>A0A6P5NQV1</accession>
<evidence type="ECO:0000256" key="4">
    <source>
        <dbReference type="ARBA" id="ARBA00022692"/>
    </source>
</evidence>
<dbReference type="PRINTS" id="PR00019">
    <property type="entry name" value="LEURICHRPT"/>
</dbReference>
<dbReference type="Gene3D" id="3.80.10.10">
    <property type="entry name" value="Ribonuclease Inhibitor"/>
    <property type="match status" value="1"/>
</dbReference>
<keyword evidence="10" id="KW-1185">Reference proteome</keyword>
<dbReference type="SUPFAM" id="SSF52058">
    <property type="entry name" value="L domain-like"/>
    <property type="match status" value="1"/>
</dbReference>
<dbReference type="InterPro" id="IPR001611">
    <property type="entry name" value="Leu-rich_rpt"/>
</dbReference>
<dbReference type="Pfam" id="PF00560">
    <property type="entry name" value="LRR_1"/>
    <property type="match status" value="1"/>
</dbReference>
<reference evidence="10" key="1">
    <citation type="journal article" date="2016" name="Nat. Genet.">
        <title>The genome sequences of Arachis duranensis and Arachis ipaensis, the diploid ancestors of cultivated peanut.</title>
        <authorList>
            <person name="Bertioli D.J."/>
            <person name="Cannon S.B."/>
            <person name="Froenicke L."/>
            <person name="Huang G."/>
            <person name="Farmer A.D."/>
            <person name="Cannon E.K."/>
            <person name="Liu X."/>
            <person name="Gao D."/>
            <person name="Clevenger J."/>
            <person name="Dash S."/>
            <person name="Ren L."/>
            <person name="Moretzsohn M.C."/>
            <person name="Shirasawa K."/>
            <person name="Huang W."/>
            <person name="Vidigal B."/>
            <person name="Abernathy B."/>
            <person name="Chu Y."/>
            <person name="Niederhuth C.E."/>
            <person name="Umale P."/>
            <person name="Araujo A.C."/>
            <person name="Kozik A."/>
            <person name="Kim K.D."/>
            <person name="Burow M.D."/>
            <person name="Varshney R.K."/>
            <person name="Wang X."/>
            <person name="Zhang X."/>
            <person name="Barkley N."/>
            <person name="Guimaraes P.M."/>
            <person name="Isobe S."/>
            <person name="Guo B."/>
            <person name="Liao B."/>
            <person name="Stalker H.T."/>
            <person name="Schmitz R.J."/>
            <person name="Scheffler B.E."/>
            <person name="Leal-Bertioli S.C."/>
            <person name="Xun X."/>
            <person name="Jackson S.A."/>
            <person name="Michelmore R."/>
            <person name="Ozias-Akins P."/>
        </authorList>
    </citation>
    <scope>NUCLEOTIDE SEQUENCE [LARGE SCALE GENOMIC DNA]</scope>
    <source>
        <strain evidence="10">cv. V14167</strain>
    </source>
</reference>
<evidence type="ECO:0000256" key="6">
    <source>
        <dbReference type="ARBA" id="ARBA00022989"/>
    </source>
</evidence>
<evidence type="ECO:0000256" key="7">
    <source>
        <dbReference type="ARBA" id="ARBA00023136"/>
    </source>
</evidence>
<organism evidence="10 11">
    <name type="scientific">Arachis duranensis</name>
    <name type="common">Wild peanut</name>
    <dbReference type="NCBI Taxonomy" id="130453"/>
    <lineage>
        <taxon>Eukaryota</taxon>
        <taxon>Viridiplantae</taxon>
        <taxon>Streptophyta</taxon>
        <taxon>Embryophyta</taxon>
        <taxon>Tracheophyta</taxon>
        <taxon>Spermatophyta</taxon>
        <taxon>Magnoliopsida</taxon>
        <taxon>eudicotyledons</taxon>
        <taxon>Gunneridae</taxon>
        <taxon>Pentapetalae</taxon>
        <taxon>rosids</taxon>
        <taxon>fabids</taxon>
        <taxon>Fabales</taxon>
        <taxon>Fabaceae</taxon>
        <taxon>Papilionoideae</taxon>
        <taxon>50 kb inversion clade</taxon>
        <taxon>dalbergioids sensu lato</taxon>
        <taxon>Dalbergieae</taxon>
        <taxon>Pterocarpus clade</taxon>
        <taxon>Arachis</taxon>
    </lineage>
</organism>
<keyword evidence="7 9" id="KW-0472">Membrane</keyword>
<keyword evidence="4 9" id="KW-0812">Transmembrane</keyword>
<dbReference type="AlphaFoldDB" id="A0A6P5NQV1"/>
<dbReference type="GeneID" id="107491074"/>
<sequence length="202" mass="22486">MWKGVENWFKDPEFSLKAIDLSGNHLTGEIPKEIGYLVGLNELNLSRNNLKGEIPSQIGNLTSLDSLDLSINDLCGRIPSNLSQIDGIGVLDLSYNNLSGRIPSGGHMDTFGGSFFEGNPNLCGEQLNKTCPEDMTPTKPHDDADDNSDFYEALYMSLGFGFFIGFWGLLGPLLFWRSWRIAYLRFLNQVADYIFNGGIEYA</sequence>
<evidence type="ECO:0000256" key="8">
    <source>
        <dbReference type="ARBA" id="ARBA00023180"/>
    </source>
</evidence>
<evidence type="ECO:0000256" key="3">
    <source>
        <dbReference type="ARBA" id="ARBA00022614"/>
    </source>
</evidence>
<dbReference type="KEGG" id="adu:107491074"/>
<keyword evidence="8" id="KW-0325">Glycoprotein</keyword>
<dbReference type="FunFam" id="3.80.10.10:FF:000111">
    <property type="entry name" value="LRR receptor-like serine/threonine-protein kinase ERECTA"/>
    <property type="match status" value="1"/>
</dbReference>
<dbReference type="GO" id="GO:0016020">
    <property type="term" value="C:membrane"/>
    <property type="evidence" value="ECO:0007669"/>
    <property type="project" value="UniProtKB-SubCell"/>
</dbReference>
<evidence type="ECO:0000313" key="10">
    <source>
        <dbReference type="Proteomes" id="UP000515211"/>
    </source>
</evidence>
<evidence type="ECO:0000256" key="1">
    <source>
        <dbReference type="ARBA" id="ARBA00004167"/>
    </source>
</evidence>
<comment type="similarity">
    <text evidence="2">Belongs to the RLP family.</text>
</comment>
<feature type="transmembrane region" description="Helical" evidence="9">
    <location>
        <begin position="153"/>
        <end position="176"/>
    </location>
</feature>
<dbReference type="Proteomes" id="UP000515211">
    <property type="component" value="Chromosome 5"/>
</dbReference>
<dbReference type="PANTHER" id="PTHR48065:SF18">
    <property type="entry name" value="LRR RECEPTOR-LIKE KINASE FAMILY PROTEIN"/>
    <property type="match status" value="1"/>
</dbReference>
<dbReference type="KEGG" id="adu:127747540"/>
<protein>
    <submittedName>
        <fullName evidence="11 12">Receptor-like protein EIX2</fullName>
    </submittedName>
</protein>
<name>A0A6P5NQV1_ARADU</name>
<evidence type="ECO:0000313" key="11">
    <source>
        <dbReference type="RefSeq" id="XP_020999244.1"/>
    </source>
</evidence>
<keyword evidence="6 9" id="KW-1133">Transmembrane helix</keyword>
<dbReference type="PANTHER" id="PTHR48065">
    <property type="entry name" value="OS10G0469600 PROTEIN"/>
    <property type="match status" value="1"/>
</dbReference>
<evidence type="ECO:0000256" key="5">
    <source>
        <dbReference type="ARBA" id="ARBA00022737"/>
    </source>
</evidence>
<dbReference type="Pfam" id="PF13855">
    <property type="entry name" value="LRR_8"/>
    <property type="match status" value="1"/>
</dbReference>
<reference evidence="11 12" key="2">
    <citation type="submission" date="2025-04" db="UniProtKB">
        <authorList>
            <consortium name="RefSeq"/>
        </authorList>
    </citation>
    <scope>IDENTIFICATION</scope>
    <source>
        <tissue evidence="11 12">Whole plant</tissue>
    </source>
</reference>